<protein>
    <submittedName>
        <fullName evidence="2">Uncharacterized protein</fullName>
    </submittedName>
</protein>
<evidence type="ECO:0000313" key="2">
    <source>
        <dbReference type="EMBL" id="GLZ80172.1"/>
    </source>
</evidence>
<dbReference type="AlphaFoldDB" id="A0A9W6SQ98"/>
<dbReference type="RefSeq" id="WP_285665295.1">
    <property type="nucleotide sequence ID" value="NZ_BSTX01000003.1"/>
</dbReference>
<keyword evidence="3" id="KW-1185">Reference proteome</keyword>
<dbReference type="Proteomes" id="UP001165079">
    <property type="component" value="Unassembled WGS sequence"/>
</dbReference>
<feature type="region of interest" description="Disordered" evidence="1">
    <location>
        <begin position="1"/>
        <end position="20"/>
    </location>
</feature>
<comment type="caution">
    <text evidence="2">The sequence shown here is derived from an EMBL/GenBank/DDBJ whole genome shotgun (WGS) entry which is preliminary data.</text>
</comment>
<dbReference type="EMBL" id="BSTX01000003">
    <property type="protein sequence ID" value="GLZ80172.1"/>
    <property type="molecule type" value="Genomic_DNA"/>
</dbReference>
<name>A0A9W6SQ98_9ACTN</name>
<proteinExistence type="predicted"/>
<sequence>MLVGIRSTGRSSAAGNDSVGAAEGFQGIKKSFDDSCAAAEGAAKESPIVSALRAYHGDNAKALQSINDHGRSVGENIVNGTGRTVAKDVDLADGFWLVTPEVGEARYRQITEINR</sequence>
<gene>
    <name evidence="2" type="ORF">Afil01_49790</name>
</gene>
<evidence type="ECO:0000313" key="3">
    <source>
        <dbReference type="Proteomes" id="UP001165079"/>
    </source>
</evidence>
<evidence type="ECO:0000256" key="1">
    <source>
        <dbReference type="SAM" id="MobiDB-lite"/>
    </source>
</evidence>
<accession>A0A9W6SQ98</accession>
<reference evidence="2" key="1">
    <citation type="submission" date="2023-03" db="EMBL/GenBank/DDBJ databases">
        <title>Actinorhabdospora filicis NBRC 111898.</title>
        <authorList>
            <person name="Ichikawa N."/>
            <person name="Sato H."/>
            <person name="Tonouchi N."/>
        </authorList>
    </citation>
    <scope>NUCLEOTIDE SEQUENCE</scope>
    <source>
        <strain evidence="2">NBRC 111898</strain>
    </source>
</reference>
<organism evidence="2 3">
    <name type="scientific">Actinorhabdospora filicis</name>
    <dbReference type="NCBI Taxonomy" id="1785913"/>
    <lineage>
        <taxon>Bacteria</taxon>
        <taxon>Bacillati</taxon>
        <taxon>Actinomycetota</taxon>
        <taxon>Actinomycetes</taxon>
        <taxon>Micromonosporales</taxon>
        <taxon>Micromonosporaceae</taxon>
        <taxon>Actinorhabdospora</taxon>
    </lineage>
</organism>